<gene>
    <name evidence="6 8" type="primary">glsA</name>
    <name evidence="8" type="ORF">CQY20_22860</name>
    <name evidence="7" type="ORF">MAGR_04870</name>
</gene>
<dbReference type="EC" id="3.5.1.2" evidence="3 6"/>
<organism evidence="8 9">
    <name type="scientific">Mycolicibacterium agri</name>
    <name type="common">Mycobacterium agri</name>
    <dbReference type="NCBI Taxonomy" id="36811"/>
    <lineage>
        <taxon>Bacteria</taxon>
        <taxon>Bacillati</taxon>
        <taxon>Actinomycetota</taxon>
        <taxon>Actinomycetes</taxon>
        <taxon>Mycobacteriales</taxon>
        <taxon>Mycobacteriaceae</taxon>
        <taxon>Mycolicibacterium</taxon>
    </lineage>
</organism>
<dbReference type="Proteomes" id="UP000220914">
    <property type="component" value="Unassembled WGS sequence"/>
</dbReference>
<dbReference type="PANTHER" id="PTHR12544:SF29">
    <property type="entry name" value="GLUTAMINASE"/>
    <property type="match status" value="1"/>
</dbReference>
<comment type="catalytic activity">
    <reaction evidence="5 6">
        <text>L-glutamine + H2O = L-glutamate + NH4(+)</text>
        <dbReference type="Rhea" id="RHEA:15889"/>
        <dbReference type="ChEBI" id="CHEBI:15377"/>
        <dbReference type="ChEBI" id="CHEBI:28938"/>
        <dbReference type="ChEBI" id="CHEBI:29985"/>
        <dbReference type="ChEBI" id="CHEBI:58359"/>
        <dbReference type="EC" id="3.5.1.2"/>
    </reaction>
</comment>
<proteinExistence type="inferred from homology"/>
<feature type="binding site" evidence="6">
    <location>
        <position position="161"/>
    </location>
    <ligand>
        <name>substrate</name>
    </ligand>
</feature>
<evidence type="ECO:0000256" key="5">
    <source>
        <dbReference type="ARBA" id="ARBA00049534"/>
    </source>
</evidence>
<evidence type="ECO:0000313" key="9">
    <source>
        <dbReference type="Proteomes" id="UP000220914"/>
    </source>
</evidence>
<sequence>MTVIAADQLKDLVEQVKPWLGSGAVSNYLPELSQARPDDLAVAVDFGEDGVVTAGDRIAKFTLQSVVKVFTLLLALHHRGKDYVFERVGCDQALGSYNSLESFVRTSGVPVNPFVNAGALVIVDMLPGHDPDDRVASVLDFVRALANNPAIGVDLGTARSELMLADQNRALAYYLRGHNFVSTTVEELLWAYCQMCAIEVDVVDLATAGRMLSESTDICVMGEMLDASHLRLVRRLMLSTGMYEASGHYACEVGIPAKCGVSGAMMGVVRHHKGIGIYGPALDASGNSIGGLRLMQLLSKLLDVD</sequence>
<feature type="binding site" evidence="6">
    <location>
        <position position="192"/>
    </location>
    <ligand>
        <name>substrate</name>
    </ligand>
</feature>
<evidence type="ECO:0000256" key="2">
    <source>
        <dbReference type="ARBA" id="ARBA00011881"/>
    </source>
</evidence>
<feature type="binding site" evidence="6">
    <location>
        <position position="261"/>
    </location>
    <ligand>
        <name>substrate</name>
    </ligand>
</feature>
<reference evidence="7 10" key="2">
    <citation type="journal article" date="2019" name="Emerg. Microbes Infect.">
        <title>Comprehensive subspecies identification of 175 nontuberculous mycobacteria species based on 7547 genomic profiles.</title>
        <authorList>
            <person name="Matsumoto Y."/>
            <person name="Kinjo T."/>
            <person name="Motooka D."/>
            <person name="Nabeya D."/>
            <person name="Jung N."/>
            <person name="Uechi K."/>
            <person name="Horii T."/>
            <person name="Iida T."/>
            <person name="Fujita J."/>
            <person name="Nakamura S."/>
        </authorList>
    </citation>
    <scope>NUCLEOTIDE SEQUENCE [LARGE SCALE GENOMIC DNA]</scope>
    <source>
        <strain evidence="7 10">JCM 6377</strain>
    </source>
</reference>
<name>A0A2A7MTJ0_MYCAG</name>
<keyword evidence="6" id="KW-0007">Acetylation</keyword>
<evidence type="ECO:0000256" key="4">
    <source>
        <dbReference type="ARBA" id="ARBA00022801"/>
    </source>
</evidence>
<dbReference type="EMBL" id="BLKS01000001">
    <property type="protein sequence ID" value="GFG49046.1"/>
    <property type="molecule type" value="Genomic_DNA"/>
</dbReference>
<keyword evidence="4 6" id="KW-0378">Hydrolase</keyword>
<protein>
    <recommendedName>
        <fullName evidence="3 6">Glutaminase</fullName>
        <ecNumber evidence="3 6">3.5.1.2</ecNumber>
    </recommendedName>
</protein>
<keyword evidence="9" id="KW-1185">Reference proteome</keyword>
<feature type="binding site" evidence="6">
    <location>
        <position position="243"/>
    </location>
    <ligand>
        <name>substrate</name>
    </ligand>
</feature>
<dbReference type="OrthoDB" id="9788822at2"/>
<dbReference type="Pfam" id="PF04960">
    <property type="entry name" value="Glutaminase"/>
    <property type="match status" value="1"/>
</dbReference>
<reference evidence="7" key="3">
    <citation type="submission" date="2020-02" db="EMBL/GenBank/DDBJ databases">
        <authorList>
            <person name="Matsumoto Y."/>
            <person name="Motooka D."/>
            <person name="Nakamura S."/>
        </authorList>
    </citation>
    <scope>NUCLEOTIDE SEQUENCE</scope>
    <source>
        <strain evidence="7">JCM 6377</strain>
    </source>
</reference>
<dbReference type="GO" id="GO:0006543">
    <property type="term" value="P:L-glutamine catabolic process"/>
    <property type="evidence" value="ECO:0007669"/>
    <property type="project" value="TreeGrafter"/>
</dbReference>
<evidence type="ECO:0000256" key="1">
    <source>
        <dbReference type="ARBA" id="ARBA00011076"/>
    </source>
</evidence>
<feature type="binding site" evidence="6">
    <location>
        <position position="65"/>
    </location>
    <ligand>
        <name>substrate</name>
    </ligand>
</feature>
<dbReference type="InterPro" id="IPR015868">
    <property type="entry name" value="Glutaminase"/>
</dbReference>
<dbReference type="RefSeq" id="WP_097942366.1">
    <property type="nucleotide sequence ID" value="NZ_BLKS01000001.1"/>
</dbReference>
<dbReference type="GO" id="GO:0006537">
    <property type="term" value="P:glutamate biosynthetic process"/>
    <property type="evidence" value="ECO:0007669"/>
    <property type="project" value="TreeGrafter"/>
</dbReference>
<dbReference type="InterPro" id="IPR012338">
    <property type="entry name" value="Beta-lactam/transpept-like"/>
</dbReference>
<feature type="binding site" evidence="6">
    <location>
        <position position="116"/>
    </location>
    <ligand>
        <name>substrate</name>
    </ligand>
</feature>
<evidence type="ECO:0000313" key="7">
    <source>
        <dbReference type="EMBL" id="GFG49046.1"/>
    </source>
</evidence>
<comment type="caution">
    <text evidence="8">The sequence shown here is derived from an EMBL/GenBank/DDBJ whole genome shotgun (WGS) entry which is preliminary data.</text>
</comment>
<evidence type="ECO:0000313" key="8">
    <source>
        <dbReference type="EMBL" id="PEG35132.1"/>
    </source>
</evidence>
<dbReference type="SUPFAM" id="SSF56601">
    <property type="entry name" value="beta-lactamase/transpeptidase-like"/>
    <property type="match status" value="1"/>
</dbReference>
<dbReference type="PANTHER" id="PTHR12544">
    <property type="entry name" value="GLUTAMINASE"/>
    <property type="match status" value="1"/>
</dbReference>
<evidence type="ECO:0000256" key="6">
    <source>
        <dbReference type="HAMAP-Rule" id="MF_00313"/>
    </source>
</evidence>
<dbReference type="NCBIfam" id="TIGR03814">
    <property type="entry name" value="Gln_ase"/>
    <property type="match status" value="1"/>
</dbReference>
<dbReference type="HAMAP" id="MF_00313">
    <property type="entry name" value="Glutaminase"/>
    <property type="match status" value="1"/>
</dbReference>
<comment type="similarity">
    <text evidence="1 6">Belongs to the glutaminase family.</text>
</comment>
<evidence type="ECO:0000313" key="10">
    <source>
        <dbReference type="Proteomes" id="UP000465302"/>
    </source>
</evidence>
<feature type="binding site" evidence="6">
    <location>
        <position position="168"/>
    </location>
    <ligand>
        <name>substrate</name>
    </ligand>
</feature>
<dbReference type="AlphaFoldDB" id="A0A2A7MTJ0"/>
<reference evidence="8 9" key="1">
    <citation type="submission" date="2017-10" db="EMBL/GenBank/DDBJ databases">
        <title>The new phylogeny of genus Mycobacterium.</title>
        <authorList>
            <person name="Tortoli E."/>
            <person name="Trovato A."/>
            <person name="Cirillo D.M."/>
        </authorList>
    </citation>
    <scope>NUCLEOTIDE SEQUENCE [LARGE SCALE GENOMIC DNA]</scope>
    <source>
        <strain evidence="8 9">CCUG37673</strain>
    </source>
</reference>
<dbReference type="Gene3D" id="3.40.710.10">
    <property type="entry name" value="DD-peptidase/beta-lactamase superfamily"/>
    <property type="match status" value="1"/>
</dbReference>
<dbReference type="EMBL" id="PDCP01000050">
    <property type="protein sequence ID" value="PEG35132.1"/>
    <property type="molecule type" value="Genomic_DNA"/>
</dbReference>
<dbReference type="GO" id="GO:0004359">
    <property type="term" value="F:glutaminase activity"/>
    <property type="evidence" value="ECO:0007669"/>
    <property type="project" value="UniProtKB-UniRule"/>
</dbReference>
<comment type="subunit">
    <text evidence="2 6">Homotetramer.</text>
</comment>
<dbReference type="Proteomes" id="UP000465302">
    <property type="component" value="Unassembled WGS sequence"/>
</dbReference>
<accession>A0A2A7MTJ0</accession>
<evidence type="ECO:0000256" key="3">
    <source>
        <dbReference type="ARBA" id="ARBA00012918"/>
    </source>
</evidence>